<evidence type="ECO:0000313" key="3">
    <source>
        <dbReference type="EMBL" id="TMP54987.1"/>
    </source>
</evidence>
<organism evidence="3 5">
    <name type="scientific">Pseudoalteromonas citrea</name>
    <dbReference type="NCBI Taxonomy" id="43655"/>
    <lineage>
        <taxon>Bacteria</taxon>
        <taxon>Pseudomonadati</taxon>
        <taxon>Pseudomonadota</taxon>
        <taxon>Gammaproteobacteria</taxon>
        <taxon>Alteromonadales</taxon>
        <taxon>Pseudoalteromonadaceae</taxon>
        <taxon>Pseudoalteromonas</taxon>
    </lineage>
</organism>
<proteinExistence type="predicted"/>
<dbReference type="AlphaFoldDB" id="A0A5S3XK28"/>
<sequence>MDFSQLNKARAASFNQQKALLKKLGQGKTILCETCSKPLSLDLATQGIKQGVVCCAKGCTHIELEIG</sequence>
<evidence type="ECO:0000313" key="5">
    <source>
        <dbReference type="Proteomes" id="UP000307706"/>
    </source>
</evidence>
<dbReference type="Proteomes" id="UP000016487">
    <property type="component" value="Unassembled WGS sequence"/>
</dbReference>
<reference evidence="4 5" key="4">
    <citation type="submission" date="2019-06" db="EMBL/GenBank/DDBJ databases">
        <title>Co-occurence of chitin degradation, pigmentation and bioactivity in marine Pseudoalteromonas.</title>
        <authorList>
            <person name="Sonnenschein E.C."/>
            <person name="Bech P.K."/>
        </authorList>
    </citation>
    <scope>NUCLEOTIDE SEQUENCE [LARGE SCALE GENOMIC DNA]</scope>
    <source>
        <strain evidence="5">S2231</strain>
        <strain evidence="2 4">S2233</strain>
    </source>
</reference>
<dbReference type="Proteomes" id="UP000307706">
    <property type="component" value="Unassembled WGS sequence"/>
</dbReference>
<dbReference type="EMBL" id="PNCK01000001">
    <property type="protein sequence ID" value="TMP47355.1"/>
    <property type="molecule type" value="Genomic_DNA"/>
</dbReference>
<evidence type="ECO:0000313" key="4">
    <source>
        <dbReference type="Proteomes" id="UP000305730"/>
    </source>
</evidence>
<reference evidence="3" key="5">
    <citation type="submission" date="2019-09" db="EMBL/GenBank/DDBJ databases">
        <title>Co-occurence of chitin degradation, pigmentation and bioactivity in marine Pseudoalteromonas.</title>
        <authorList>
            <person name="Sonnenschein E.C."/>
            <person name="Bech P.K."/>
        </authorList>
    </citation>
    <scope>NUCLEOTIDE SEQUENCE</scope>
    <source>
        <strain evidence="3">S2231</strain>
    </source>
</reference>
<evidence type="ECO:0000313" key="2">
    <source>
        <dbReference type="EMBL" id="TMP47355.1"/>
    </source>
</evidence>
<name>A0A5S3XK28_9GAMM</name>
<dbReference type="EMBL" id="PNCL01000109">
    <property type="protein sequence ID" value="TMP54987.1"/>
    <property type="molecule type" value="Genomic_DNA"/>
</dbReference>
<evidence type="ECO:0000313" key="1">
    <source>
        <dbReference type="EMBL" id="KAF7767579.1"/>
    </source>
</evidence>
<gene>
    <name evidence="3" type="ORF">CWB96_18185</name>
    <name evidence="2" type="ORF">CWB97_00055</name>
    <name evidence="1" type="ORF">PCIT_a3624</name>
</gene>
<reference evidence="1" key="2">
    <citation type="submission" date="2015-03" db="EMBL/GenBank/DDBJ databases">
        <title>Genome sequence of Pseudoalteromonas citrea.</title>
        <authorList>
            <person name="Xie B.-B."/>
            <person name="Rong J.-C."/>
            <person name="Qin Q.-L."/>
            <person name="Zhang Y.-Z."/>
        </authorList>
    </citation>
    <scope>NUCLEOTIDE SEQUENCE</scope>
    <source>
        <strain evidence="1">DSM 8771</strain>
    </source>
</reference>
<keyword evidence="4" id="KW-1185">Reference proteome</keyword>
<dbReference type="EMBL" id="AHBZ03000023">
    <property type="protein sequence ID" value="KAF7767579.1"/>
    <property type="molecule type" value="Genomic_DNA"/>
</dbReference>
<reference evidence="3 5" key="3">
    <citation type="submission" date="2017-12" db="EMBL/GenBank/DDBJ databases">
        <authorList>
            <person name="Paulsen S."/>
            <person name="Gram L.K."/>
        </authorList>
    </citation>
    <scope>NUCLEOTIDE SEQUENCE [LARGE SCALE GENOMIC DNA]</scope>
    <source>
        <strain evidence="3 5">S2231</strain>
        <strain evidence="2">S2233</strain>
    </source>
</reference>
<reference evidence="1" key="1">
    <citation type="journal article" date="2012" name="J. Bacteriol.">
        <title>Genome sequences of type strains of seven species of the marine bacterium Pseudoalteromonas.</title>
        <authorList>
            <person name="Xie B.B."/>
            <person name="Shu Y.L."/>
            <person name="Qin Q.L."/>
            <person name="Rong J.C."/>
            <person name="Zhang X.Y."/>
            <person name="Chen X.L."/>
            <person name="Shi M."/>
            <person name="He H.L."/>
            <person name="Zhou B.C."/>
            <person name="Zhang Y.Z."/>
        </authorList>
    </citation>
    <scope>NUCLEOTIDE SEQUENCE</scope>
    <source>
        <strain evidence="1">DSM 8771</strain>
    </source>
</reference>
<dbReference type="Proteomes" id="UP000305730">
    <property type="component" value="Unassembled WGS sequence"/>
</dbReference>
<comment type="caution">
    <text evidence="3">The sequence shown here is derived from an EMBL/GenBank/DDBJ whole genome shotgun (WGS) entry which is preliminary data.</text>
</comment>
<dbReference type="OrthoDB" id="6387849at2"/>
<dbReference type="RefSeq" id="WP_010365407.1">
    <property type="nucleotide sequence ID" value="NZ_AHBZ03000023.1"/>
</dbReference>
<accession>A0A5S3XK28</accession>
<protein>
    <submittedName>
        <fullName evidence="3">Uncharacterized protein</fullName>
    </submittedName>
</protein>